<dbReference type="Pfam" id="PF10128">
    <property type="entry name" value="OpcA_G6PD_assem"/>
    <property type="match status" value="1"/>
</dbReference>
<dbReference type="EMBL" id="SDHX01000001">
    <property type="protein sequence ID" value="RXK56268.1"/>
    <property type="molecule type" value="Genomic_DNA"/>
</dbReference>
<keyword evidence="3" id="KW-1185">Reference proteome</keyword>
<comment type="caution">
    <text evidence="2">The sequence shown here is derived from an EMBL/GenBank/DDBJ whole genome shotgun (WGS) entry which is preliminary data.</text>
</comment>
<dbReference type="AlphaFoldDB" id="A0A4Q1CBB4"/>
<gene>
    <name evidence="2" type="ORF">ESB00_10450</name>
</gene>
<organism evidence="2 3">
    <name type="scientific">Oleiharenicola lentus</name>
    <dbReference type="NCBI Taxonomy" id="2508720"/>
    <lineage>
        <taxon>Bacteria</taxon>
        <taxon>Pseudomonadati</taxon>
        <taxon>Verrucomicrobiota</taxon>
        <taxon>Opitutia</taxon>
        <taxon>Opitutales</taxon>
        <taxon>Opitutaceae</taxon>
        <taxon>Oleiharenicola</taxon>
    </lineage>
</organism>
<name>A0A4Q1CBB4_9BACT</name>
<dbReference type="PANTHER" id="PTHR38658:SF1">
    <property type="entry name" value="OXPP CYCLE PROTEIN OPCA-RELATED"/>
    <property type="match status" value="1"/>
</dbReference>
<dbReference type="InterPro" id="IPR046801">
    <property type="entry name" value="OpcA_G6PD_N"/>
</dbReference>
<reference evidence="2 3" key="1">
    <citation type="submission" date="2019-01" db="EMBL/GenBank/DDBJ databases">
        <title>Lacunisphaera sp. strain TWA-58.</title>
        <authorList>
            <person name="Chen W.-M."/>
        </authorList>
    </citation>
    <scope>NUCLEOTIDE SEQUENCE [LARGE SCALE GENOMIC DNA]</scope>
    <source>
        <strain evidence="2 3">TWA-58</strain>
    </source>
</reference>
<accession>A0A4Q1CBB4</accession>
<protein>
    <submittedName>
        <fullName evidence="2">Glucose-6-phosphate dehydrogenase</fullName>
    </submittedName>
</protein>
<dbReference type="RefSeq" id="WP_129047634.1">
    <property type="nucleotide sequence ID" value="NZ_SDHX01000001.1"/>
</dbReference>
<dbReference type="PANTHER" id="PTHR38658">
    <property type="entry name" value="OXPP CYCLE PROTEIN OPCA-RELATED"/>
    <property type="match status" value="1"/>
</dbReference>
<dbReference type="Proteomes" id="UP000290218">
    <property type="component" value="Unassembled WGS sequence"/>
</dbReference>
<proteinExistence type="predicted"/>
<evidence type="ECO:0000313" key="3">
    <source>
        <dbReference type="Proteomes" id="UP000290218"/>
    </source>
</evidence>
<evidence type="ECO:0000259" key="1">
    <source>
        <dbReference type="Pfam" id="PF10128"/>
    </source>
</evidence>
<dbReference type="InterPro" id="IPR004555">
    <property type="entry name" value="G6PDH_assembly_OpcA"/>
</dbReference>
<dbReference type="OrthoDB" id="187253at2"/>
<evidence type="ECO:0000313" key="2">
    <source>
        <dbReference type="EMBL" id="RXK56268.1"/>
    </source>
</evidence>
<sequence length="320" mass="35581">MPEFFDALPGQEVPVGGIAAGFKKLWADTPAKDGRAVQLNLVLHLGRRSSAADAVTQFRHLLSFAHRYPARVVVLCPDYEEGRPVEMRAKIYGECFFGKSKSDTRCVEFVILHYTMAARAHLQDQVSVCLSTDLPLYYWAHAFAESRKIADYDTLLTRSQRVLFDSAIVPPDAFTFPWPNLSAVRDLAYTRTLPLRQNLGQFLSRYEPADIAAGLQGVSLRHQAEYAAEAACLLGWIKKGLARGGADLAQIAFRVTPEKCQGCFELSFSYADPKKTFLWQADLSRNHAEFVGDLGRGRTTLTVGAHLLTAEQALAEAMFF</sequence>
<feature type="domain" description="Glucose-6-phosphate dehydrogenase assembly protein OpcA N-terminal" evidence="1">
    <location>
        <begin position="65"/>
        <end position="168"/>
    </location>
</feature>